<keyword evidence="5" id="KW-1185">Reference proteome</keyword>
<dbReference type="EMBL" id="JAPQKN010000004">
    <property type="protein sequence ID" value="KAJ5160576.1"/>
    <property type="molecule type" value="Genomic_DNA"/>
</dbReference>
<dbReference type="GeneID" id="81428880"/>
<protein>
    <submittedName>
        <fullName evidence="4">Uncharacterized protein</fullName>
    </submittedName>
</protein>
<dbReference type="Proteomes" id="UP001149163">
    <property type="component" value="Unassembled WGS sequence"/>
</dbReference>
<dbReference type="AlphaFoldDB" id="A0A9W9LKQ9"/>
<evidence type="ECO:0000313" key="5">
    <source>
        <dbReference type="Proteomes" id="UP001149163"/>
    </source>
</evidence>
<sequence length="1264" mass="140678">MDAYPLDYVNHNLPLVLLSGLEADAEDDPGAAVDYPLLAEKGPKIFSDFPPLSGAVAEELRIVLLEEDGSQMPWRSGLTPSGDASSPHIAYRIKSSGRSYKLPPRKANPPRTSSPTSPTTDSDGSSPASSSPYVLHSPISPLSPGSPTFSDGLLTPLWVTKHQDLVPAAVINFFPFSLDQNMNSLRDNQLKIEINSLKKEWASSGFKTRFLVVLISEEGDGGYEGEIDDRIAGIRRATNLDQKSIFVIPPDATSSELRDFVKSLFSLLQPSVVEYYRDLSKHARRKRNRSSIPPPTAPPTSGTSQTLSLQGWNVRYEFKLGIFAEFRQEMDAACRNYESAYETLFGQEVFENIAGWDPRFNDARLLGDALAIRIIRCLLWTSQTTSATRFWVDHRIRTKDIINRRGKGSKNYGWEAWEARWSLVMAQLIRRAEVSLPSPEASGDQALRFSIFTAPEKSIPTGERVNPWEQLHHEGYWLYRSAKHTMARRALALQIPNEDRMSPGQSPASQIANKSYLYDTYLAPETHIEAPQSGEAGFNHSDLILSSLKDALQEFSKRSQTRQVERLSLEIAEEYIRIGSWSEAYSVLEPLWPTLSWRKSGWWFLMESFGWALRESALRLQKSETVLRVDWELLNKVFPPRPAWNYNIHKSLENLPTERPKPSVVLRAEDVMTSLTASFVFEKSEGNVGEPLQAQLIISSCAQKASAPIKLSRVKLVFEGCLRPVKLQSDQNNEADISSPCCISSLSLRQPSSAGDIQSPTGALATLVGVADLTIGPSQTKVYNVTCIPREAGEAQVASISMVVDEEKFDLVYVITDHSPRNAHWWQQTKKGPSRRRVGKDRDTGNCKIMPKPPKIRISTPNLRETYYTNERVALKIGIHNEEDEGADVSAEIRLFGSPESSAKLQWLDGSSDALVSGTSSPTEGPSHFLKQTVGVMERASDKELTVVLADTQDAAKYSLEISAVYHVISDVQTPIMKTITVDLSFIRPFEANYDFRPSIHPLPWPDFFSVSDDLISDDPASAPGGLSQRWCLNSKVVSFALEPLVIDQMSLKLLTLTGGAVSTVDPEVLVSPETPHIGPEELRESNFFFDIQKTTLGDRRPTALNMALEITWRRRAAGNTNASSPDPEADATTAILDIPRFVVPMGEPRVLASSYASNSLSGLLHLEYTLENPSTHFLTFNLMMEASEHFAFSGPKTTVIQLVPLSRHTVKFNILAAKRGLWIQPQLVVVDTYFNKTLRVLPTGDMRADKKGVLVWVDSDDEV</sequence>
<dbReference type="PANTHER" id="PTHR14374:SF0">
    <property type="entry name" value="TRAFFICKING PROTEIN PARTICLE COMPLEX SUBUNIT 11"/>
    <property type="match status" value="1"/>
</dbReference>
<feature type="region of interest" description="Disordered" evidence="1">
    <location>
        <begin position="284"/>
        <end position="306"/>
    </location>
</feature>
<evidence type="ECO:0000259" key="3">
    <source>
        <dbReference type="Pfam" id="PF11817"/>
    </source>
</evidence>
<feature type="region of interest" description="Disordered" evidence="1">
    <location>
        <begin position="99"/>
        <end position="137"/>
    </location>
</feature>
<reference evidence="4" key="1">
    <citation type="submission" date="2022-11" db="EMBL/GenBank/DDBJ databases">
        <authorList>
            <person name="Petersen C."/>
        </authorList>
    </citation>
    <scope>NUCLEOTIDE SEQUENCE</scope>
    <source>
        <strain evidence="4">IBT 26290</strain>
    </source>
</reference>
<reference evidence="4" key="2">
    <citation type="journal article" date="2023" name="IMA Fungus">
        <title>Comparative genomic study of the Penicillium genus elucidates a diverse pangenome and 15 lateral gene transfer events.</title>
        <authorList>
            <person name="Petersen C."/>
            <person name="Sorensen T."/>
            <person name="Nielsen M.R."/>
            <person name="Sondergaard T.E."/>
            <person name="Sorensen J.L."/>
            <person name="Fitzpatrick D.A."/>
            <person name="Frisvad J.C."/>
            <person name="Nielsen K.L."/>
        </authorList>
    </citation>
    <scope>NUCLEOTIDE SEQUENCE</scope>
    <source>
        <strain evidence="4">IBT 26290</strain>
    </source>
</reference>
<feature type="domain" description="Trafficking protein particle complex subunit 11" evidence="3">
    <location>
        <begin position="359"/>
        <end position="635"/>
    </location>
</feature>
<dbReference type="OrthoDB" id="6278596at2759"/>
<name>A0A9W9LKQ9_9EURO</name>
<comment type="caution">
    <text evidence="4">The sequence shown here is derived from an EMBL/GenBank/DDBJ whole genome shotgun (WGS) entry which is preliminary data.</text>
</comment>
<accession>A0A9W9LKQ9</accession>
<proteinExistence type="predicted"/>
<dbReference type="Pfam" id="PF11817">
    <property type="entry name" value="Foie-gras_1"/>
    <property type="match status" value="1"/>
</dbReference>
<evidence type="ECO:0000313" key="4">
    <source>
        <dbReference type="EMBL" id="KAJ5160576.1"/>
    </source>
</evidence>
<feature type="domain" description="Gryzun putative trafficking through Golgi" evidence="2">
    <location>
        <begin position="664"/>
        <end position="1259"/>
    </location>
</feature>
<dbReference type="RefSeq" id="XP_056542133.1">
    <property type="nucleotide sequence ID" value="XM_056689704.1"/>
</dbReference>
<dbReference type="Pfam" id="PF07919">
    <property type="entry name" value="Gryzun"/>
    <property type="match status" value="1"/>
</dbReference>
<feature type="compositionally biased region" description="Low complexity" evidence="1">
    <location>
        <begin position="109"/>
        <end position="132"/>
    </location>
</feature>
<dbReference type="InterPro" id="IPR021773">
    <property type="entry name" value="TPC11"/>
</dbReference>
<organism evidence="4 5">
    <name type="scientific">Penicillium canariense</name>
    <dbReference type="NCBI Taxonomy" id="189055"/>
    <lineage>
        <taxon>Eukaryota</taxon>
        <taxon>Fungi</taxon>
        <taxon>Dikarya</taxon>
        <taxon>Ascomycota</taxon>
        <taxon>Pezizomycotina</taxon>
        <taxon>Eurotiomycetes</taxon>
        <taxon>Eurotiomycetidae</taxon>
        <taxon>Eurotiales</taxon>
        <taxon>Aspergillaceae</taxon>
        <taxon>Penicillium</taxon>
    </lineage>
</organism>
<dbReference type="PANTHER" id="PTHR14374">
    <property type="entry name" value="FOIE GRAS"/>
    <property type="match status" value="1"/>
</dbReference>
<evidence type="ECO:0000256" key="1">
    <source>
        <dbReference type="SAM" id="MobiDB-lite"/>
    </source>
</evidence>
<evidence type="ECO:0000259" key="2">
    <source>
        <dbReference type="Pfam" id="PF07919"/>
    </source>
</evidence>
<gene>
    <name evidence="4" type="ORF">N7482_007580</name>
</gene>
<dbReference type="InterPro" id="IPR012880">
    <property type="entry name" value="Gryzun"/>
</dbReference>